<name>A0AAN7R7A2_TRANT</name>
<dbReference type="EMBL" id="JAXQNO010000010">
    <property type="protein sequence ID" value="KAK4789991.1"/>
    <property type="molecule type" value="Genomic_DNA"/>
</dbReference>
<dbReference type="Pfam" id="PF04056">
    <property type="entry name" value="Ssl1"/>
    <property type="match status" value="1"/>
</dbReference>
<reference evidence="2 3" key="1">
    <citation type="journal article" date="2023" name="Hortic Res">
        <title>Pangenome of water caltrop reveals structural variations and asymmetric subgenome divergence after allopolyploidization.</title>
        <authorList>
            <person name="Zhang X."/>
            <person name="Chen Y."/>
            <person name="Wang L."/>
            <person name="Yuan Y."/>
            <person name="Fang M."/>
            <person name="Shi L."/>
            <person name="Lu R."/>
            <person name="Comes H.P."/>
            <person name="Ma Y."/>
            <person name="Chen Y."/>
            <person name="Huang G."/>
            <person name="Zhou Y."/>
            <person name="Zheng Z."/>
            <person name="Qiu Y."/>
        </authorList>
    </citation>
    <scope>NUCLEOTIDE SEQUENCE [LARGE SCALE GENOMIC DNA]</scope>
    <source>
        <strain evidence="2">F231</strain>
    </source>
</reference>
<dbReference type="Gene3D" id="3.40.50.410">
    <property type="entry name" value="von Willebrand factor, type A domain"/>
    <property type="match status" value="1"/>
</dbReference>
<keyword evidence="3" id="KW-1185">Reference proteome</keyword>
<evidence type="ECO:0000313" key="3">
    <source>
        <dbReference type="Proteomes" id="UP001346149"/>
    </source>
</evidence>
<evidence type="ECO:0000313" key="2">
    <source>
        <dbReference type="EMBL" id="KAK4789991.1"/>
    </source>
</evidence>
<organism evidence="2 3">
    <name type="scientific">Trapa natans</name>
    <name type="common">Water chestnut</name>
    <dbReference type="NCBI Taxonomy" id="22666"/>
    <lineage>
        <taxon>Eukaryota</taxon>
        <taxon>Viridiplantae</taxon>
        <taxon>Streptophyta</taxon>
        <taxon>Embryophyta</taxon>
        <taxon>Tracheophyta</taxon>
        <taxon>Spermatophyta</taxon>
        <taxon>Magnoliopsida</taxon>
        <taxon>eudicotyledons</taxon>
        <taxon>Gunneridae</taxon>
        <taxon>Pentapetalae</taxon>
        <taxon>rosids</taxon>
        <taxon>malvids</taxon>
        <taxon>Myrtales</taxon>
        <taxon>Lythraceae</taxon>
        <taxon>Trapa</taxon>
    </lineage>
</organism>
<dbReference type="InterPro" id="IPR007198">
    <property type="entry name" value="Ssl1-like"/>
</dbReference>
<dbReference type="Proteomes" id="UP001346149">
    <property type="component" value="Unassembled WGS sequence"/>
</dbReference>
<evidence type="ECO:0000259" key="1">
    <source>
        <dbReference type="Pfam" id="PF04056"/>
    </source>
</evidence>
<sequence length="161" mass="17872">MAVIAKQIEAFIMEFFDQNPLSQIDLVTIKDGFAQSLTDFGGSPESHETQVLSPLASRSSLSRQTKMQPMLHLNSCNGLPLCISSIPPPLTLSKEMVDHDRRRKAVKKLRSTRARSRSFPGPTFWRDDEITAVLRILNSVVDEDLVRDPTQSSSSFAAKAA</sequence>
<feature type="domain" description="Ssl1-like" evidence="1">
    <location>
        <begin position="1"/>
        <end position="55"/>
    </location>
</feature>
<dbReference type="GO" id="GO:0005675">
    <property type="term" value="C:transcription factor TFIIH holo complex"/>
    <property type="evidence" value="ECO:0007669"/>
    <property type="project" value="TreeGrafter"/>
</dbReference>
<gene>
    <name evidence="2" type="ORF">SAY86_017295</name>
</gene>
<dbReference type="AlphaFoldDB" id="A0AAN7R7A2"/>
<accession>A0AAN7R7A2</accession>
<dbReference type="InterPro" id="IPR036465">
    <property type="entry name" value="vWFA_dom_sf"/>
</dbReference>
<comment type="caution">
    <text evidence="2">The sequence shown here is derived from an EMBL/GenBank/DDBJ whole genome shotgun (WGS) entry which is preliminary data.</text>
</comment>
<proteinExistence type="predicted"/>
<dbReference type="PANTHER" id="PTHR12695:SF2">
    <property type="entry name" value="GENERAL TRANSCRIPTION FACTOR IIH SUBUNIT 2-RELATED"/>
    <property type="match status" value="1"/>
</dbReference>
<dbReference type="GO" id="GO:0006357">
    <property type="term" value="P:regulation of transcription by RNA polymerase II"/>
    <property type="evidence" value="ECO:0007669"/>
    <property type="project" value="TreeGrafter"/>
</dbReference>
<dbReference type="GO" id="GO:0006289">
    <property type="term" value="P:nucleotide-excision repair"/>
    <property type="evidence" value="ECO:0007669"/>
    <property type="project" value="TreeGrafter"/>
</dbReference>
<protein>
    <recommendedName>
        <fullName evidence="1">Ssl1-like domain-containing protein</fullName>
    </recommendedName>
</protein>
<dbReference type="PANTHER" id="PTHR12695">
    <property type="entry name" value="GENERAL TRANSCRIPTION FACTOR IIH SUBUNIT 2"/>
    <property type="match status" value="1"/>
</dbReference>